<accession>A0ACC0KMZ6</accession>
<gene>
    <name evidence="1" type="ORF">MSG28_011744</name>
</gene>
<evidence type="ECO:0000313" key="2">
    <source>
        <dbReference type="Proteomes" id="UP001064048"/>
    </source>
</evidence>
<protein>
    <submittedName>
        <fullName evidence="1">Uncharacterized protein</fullName>
    </submittedName>
</protein>
<reference evidence="1 2" key="1">
    <citation type="journal article" date="2022" name="Genome Biol. Evol.">
        <title>The Spruce Budworm Genome: Reconstructing the Evolutionary History of Antifreeze Proteins.</title>
        <authorList>
            <person name="Beliveau C."/>
            <person name="Gagne P."/>
            <person name="Picq S."/>
            <person name="Vernygora O."/>
            <person name="Keeling C.I."/>
            <person name="Pinkney K."/>
            <person name="Doucet D."/>
            <person name="Wen F."/>
            <person name="Johnston J.S."/>
            <person name="Maaroufi H."/>
            <person name="Boyle B."/>
            <person name="Laroche J."/>
            <person name="Dewar K."/>
            <person name="Juretic N."/>
            <person name="Blackburn G."/>
            <person name="Nisole A."/>
            <person name="Brunet B."/>
            <person name="Brandao M."/>
            <person name="Lumley L."/>
            <person name="Duan J."/>
            <person name="Quan G."/>
            <person name="Lucarotti C.J."/>
            <person name="Roe A.D."/>
            <person name="Sperling F.A.H."/>
            <person name="Levesque R.C."/>
            <person name="Cusson M."/>
        </authorList>
    </citation>
    <scope>NUCLEOTIDE SEQUENCE [LARGE SCALE GENOMIC DNA]</scope>
    <source>
        <strain evidence="1">Glfc:IPQL:Cfum</strain>
    </source>
</reference>
<dbReference type="EMBL" id="CM046120">
    <property type="protein sequence ID" value="KAI8437416.1"/>
    <property type="molecule type" value="Genomic_DNA"/>
</dbReference>
<name>A0ACC0KMZ6_CHOFU</name>
<dbReference type="Proteomes" id="UP001064048">
    <property type="component" value="Chromosome 20"/>
</dbReference>
<comment type="caution">
    <text evidence="1">The sequence shown here is derived from an EMBL/GenBank/DDBJ whole genome shotgun (WGS) entry which is preliminary data.</text>
</comment>
<organism evidence="1 2">
    <name type="scientific">Choristoneura fumiferana</name>
    <name type="common">Spruce budworm moth</name>
    <name type="synonym">Archips fumiferana</name>
    <dbReference type="NCBI Taxonomy" id="7141"/>
    <lineage>
        <taxon>Eukaryota</taxon>
        <taxon>Metazoa</taxon>
        <taxon>Ecdysozoa</taxon>
        <taxon>Arthropoda</taxon>
        <taxon>Hexapoda</taxon>
        <taxon>Insecta</taxon>
        <taxon>Pterygota</taxon>
        <taxon>Neoptera</taxon>
        <taxon>Endopterygota</taxon>
        <taxon>Lepidoptera</taxon>
        <taxon>Glossata</taxon>
        <taxon>Ditrysia</taxon>
        <taxon>Tortricoidea</taxon>
        <taxon>Tortricidae</taxon>
        <taxon>Tortricinae</taxon>
        <taxon>Choristoneura</taxon>
    </lineage>
</organism>
<sequence length="412" mass="46483">MKKLYLSVIALVLLQVCDAFKILVVFPLPGKSHNILGEGYVRHLLNAGHEVTYITPYPKKNPHKNLTQIDVSDNMKGIPTDLLSIQSIMDKKVDFDDTDMLFHFFTHIAELTTKNENVIKLINDPKQQFDVAITEWMFSELYAGFAPIFNCPLIWSSSMAPHWMVTRLIDEYTNPAIVPDSQTANFPPFTFTQRLQELWIQVSTTFKKITIYDKMEENTYNTRIAPVIAKKGRPVPTFDEVKFNASLLIANTHVSLGQAMTLPQNCITIGGYHIDDVVQPLPKDLQKIMDDSKHGVIYFSMGSNLQASKIPGELKKGFIKMFGELKQTVLWKFEENLPAHPNCILFITHGGYLSTTETVHFGVPIIGIPVFADQFTNVERAVSMGFAQRVDLAYDMVDKLKAAIGEVVRNPG</sequence>
<keyword evidence="2" id="KW-1185">Reference proteome</keyword>
<proteinExistence type="predicted"/>
<evidence type="ECO:0000313" key="1">
    <source>
        <dbReference type="EMBL" id="KAI8437416.1"/>
    </source>
</evidence>